<dbReference type="VEuPathDB" id="FungiDB:RhiirA1_396360"/>
<reference evidence="1 2" key="2">
    <citation type="submission" date="2017-09" db="EMBL/GenBank/DDBJ databases">
        <title>Extensive intraspecific genome diversity in a model arbuscular mycorrhizal fungus.</title>
        <authorList>
            <person name="Chen E.C."/>
            <person name="Morin E."/>
            <person name="Beaudet D."/>
            <person name="Noel J."/>
            <person name="Ndikumana S."/>
            <person name="Charron P."/>
            <person name="St-Onge C."/>
            <person name="Giorgi J."/>
            <person name="Grigoriev I.V."/>
            <person name="Roux C."/>
            <person name="Martin F.M."/>
            <person name="Corradi N."/>
        </authorList>
    </citation>
    <scope>NUCLEOTIDE SEQUENCE [LARGE SCALE GENOMIC DNA]</scope>
    <source>
        <strain evidence="1 2">A5</strain>
    </source>
</reference>
<comment type="caution">
    <text evidence="1">The sequence shown here is derived from an EMBL/GenBank/DDBJ whole genome shotgun (WGS) entry which is preliminary data.</text>
</comment>
<name>A0A2N0NSU7_9GLOM</name>
<sequence length="258" mass="30053">MDYSDQCASPINKIKRKVQRLSNAQEEQFTIFFQNRENVAMSSYHIDAKTGSTFMARLKNSTNLKYRDDLGGLCQICNDYGFEVFENLANIIRNNFKDKTIMLKRQLKRDFEKELAVNPDGQVIHNPSKLWNTPLHQPQLSISQYTTSEMQWTMSIALESDEILPNEQPNDPNSFNSKEEIDIDQKFPLAKGSEDRLNARSMRDELLKHVEADELEEEDILKVNTIQNWINTYTRVFKERATECDLANKFENVLNLSE</sequence>
<protein>
    <submittedName>
        <fullName evidence="1">Uncharacterized protein</fullName>
    </submittedName>
</protein>
<dbReference type="Proteomes" id="UP000232722">
    <property type="component" value="Unassembled WGS sequence"/>
</dbReference>
<dbReference type="VEuPathDB" id="FungiDB:RhiirFUN_008483"/>
<organism evidence="1 2">
    <name type="scientific">Rhizophagus irregularis</name>
    <dbReference type="NCBI Taxonomy" id="588596"/>
    <lineage>
        <taxon>Eukaryota</taxon>
        <taxon>Fungi</taxon>
        <taxon>Fungi incertae sedis</taxon>
        <taxon>Mucoromycota</taxon>
        <taxon>Glomeromycotina</taxon>
        <taxon>Glomeromycetes</taxon>
        <taxon>Glomerales</taxon>
        <taxon>Glomeraceae</taxon>
        <taxon>Rhizophagus</taxon>
    </lineage>
</organism>
<accession>A0A2N0NSU7</accession>
<dbReference type="VEuPathDB" id="FungiDB:RhiirFUN_008482"/>
<evidence type="ECO:0000313" key="1">
    <source>
        <dbReference type="EMBL" id="PKB97644.1"/>
    </source>
</evidence>
<gene>
    <name evidence="1" type="ORF">RhiirA5_432732</name>
</gene>
<proteinExistence type="predicted"/>
<reference evidence="1 2" key="1">
    <citation type="submission" date="2016-04" db="EMBL/GenBank/DDBJ databases">
        <title>Genome analyses suggest a sexual origin of heterokaryosis in a supposedly ancient asexual fungus.</title>
        <authorList>
            <person name="Ropars J."/>
            <person name="Sedzielewska K."/>
            <person name="Noel J."/>
            <person name="Charron P."/>
            <person name="Farinelli L."/>
            <person name="Marton T."/>
            <person name="Kruger M."/>
            <person name="Pelin A."/>
            <person name="Brachmann A."/>
            <person name="Corradi N."/>
        </authorList>
    </citation>
    <scope>NUCLEOTIDE SEQUENCE [LARGE SCALE GENOMIC DNA]</scope>
    <source>
        <strain evidence="1 2">A5</strain>
    </source>
</reference>
<evidence type="ECO:0000313" key="2">
    <source>
        <dbReference type="Proteomes" id="UP000232722"/>
    </source>
</evidence>
<dbReference type="VEuPathDB" id="FungiDB:FUN_002775"/>
<dbReference type="AlphaFoldDB" id="A0A2N0NSU7"/>
<dbReference type="EMBL" id="LLXJ01003057">
    <property type="protein sequence ID" value="PKB97644.1"/>
    <property type="molecule type" value="Genomic_DNA"/>
</dbReference>